<keyword evidence="6" id="KW-0812">Transmembrane</keyword>
<evidence type="ECO:0000256" key="12">
    <source>
        <dbReference type="ARBA" id="ARBA00023136"/>
    </source>
</evidence>
<dbReference type="GO" id="GO:0016020">
    <property type="term" value="C:membrane"/>
    <property type="evidence" value="ECO:0007669"/>
    <property type="project" value="UniProtKB-SubCell"/>
</dbReference>
<evidence type="ECO:0000259" key="14">
    <source>
        <dbReference type="PROSITE" id="PS50112"/>
    </source>
</evidence>
<keyword evidence="16" id="KW-1185">Reference proteome</keyword>
<dbReference type="SUPFAM" id="SSF55785">
    <property type="entry name" value="PYP-like sensor domain (PAS domain)"/>
    <property type="match status" value="1"/>
</dbReference>
<dbReference type="PRINTS" id="PR00344">
    <property type="entry name" value="BCTRLSENSOR"/>
</dbReference>
<dbReference type="PROSITE" id="PS50109">
    <property type="entry name" value="HIS_KIN"/>
    <property type="match status" value="1"/>
</dbReference>
<evidence type="ECO:0000313" key="16">
    <source>
        <dbReference type="Proteomes" id="UP000482487"/>
    </source>
</evidence>
<evidence type="ECO:0000256" key="2">
    <source>
        <dbReference type="ARBA" id="ARBA00004141"/>
    </source>
</evidence>
<dbReference type="Gene3D" id="1.10.287.130">
    <property type="match status" value="1"/>
</dbReference>
<gene>
    <name evidence="15" type="ORF">GTA51_13950</name>
</gene>
<dbReference type="Gene3D" id="3.30.565.10">
    <property type="entry name" value="Histidine kinase-like ATPase, C-terminal domain"/>
    <property type="match status" value="1"/>
</dbReference>
<evidence type="ECO:0000256" key="6">
    <source>
        <dbReference type="ARBA" id="ARBA00022692"/>
    </source>
</evidence>
<evidence type="ECO:0000256" key="5">
    <source>
        <dbReference type="ARBA" id="ARBA00022679"/>
    </source>
</evidence>
<dbReference type="EC" id="2.7.13.3" evidence="3"/>
<dbReference type="CDD" id="cd00075">
    <property type="entry name" value="HATPase"/>
    <property type="match status" value="1"/>
</dbReference>
<feature type="domain" description="Histidine kinase" evidence="13">
    <location>
        <begin position="153"/>
        <end position="361"/>
    </location>
</feature>
<dbReference type="SMART" id="SM00091">
    <property type="entry name" value="PAS"/>
    <property type="match status" value="1"/>
</dbReference>
<evidence type="ECO:0000256" key="4">
    <source>
        <dbReference type="ARBA" id="ARBA00022553"/>
    </source>
</evidence>
<evidence type="ECO:0000256" key="7">
    <source>
        <dbReference type="ARBA" id="ARBA00022741"/>
    </source>
</evidence>
<keyword evidence="7" id="KW-0547">Nucleotide-binding</keyword>
<evidence type="ECO:0000313" key="15">
    <source>
        <dbReference type="EMBL" id="MYL84231.1"/>
    </source>
</evidence>
<dbReference type="PANTHER" id="PTHR42878">
    <property type="entry name" value="TWO-COMPONENT HISTIDINE KINASE"/>
    <property type="match status" value="1"/>
</dbReference>
<comment type="caution">
    <text evidence="15">The sequence shown here is derived from an EMBL/GenBank/DDBJ whole genome shotgun (WGS) entry which is preliminary data.</text>
</comment>
<dbReference type="RefSeq" id="WP_160962052.1">
    <property type="nucleotide sequence ID" value="NZ_WVUD01000027.1"/>
</dbReference>
<protein>
    <recommendedName>
        <fullName evidence="3">histidine kinase</fullName>
        <ecNumber evidence="3">2.7.13.3</ecNumber>
    </recommendedName>
</protein>
<dbReference type="OrthoDB" id="5448087at2"/>
<evidence type="ECO:0000256" key="3">
    <source>
        <dbReference type="ARBA" id="ARBA00012438"/>
    </source>
</evidence>
<dbReference type="InterPro" id="IPR000014">
    <property type="entry name" value="PAS"/>
</dbReference>
<dbReference type="SUPFAM" id="SSF47384">
    <property type="entry name" value="Homodimeric domain of signal transducing histidine kinase"/>
    <property type="match status" value="1"/>
</dbReference>
<reference evidence="15 16" key="1">
    <citation type="submission" date="2020-01" db="EMBL/GenBank/DDBJ databases">
        <title>Genome sequence of Desulfovibrio aerotolerans DSM 16695(T).</title>
        <authorList>
            <person name="Karnachuk O."/>
            <person name="Avakyan M."/>
            <person name="Mardanov A."/>
            <person name="Kadnikov V."/>
            <person name="Ravin N."/>
        </authorList>
    </citation>
    <scope>NUCLEOTIDE SEQUENCE [LARGE SCALE GENOMIC DNA]</scope>
    <source>
        <strain evidence="15 16">DSM 16695</strain>
    </source>
</reference>
<keyword evidence="9" id="KW-0067">ATP-binding</keyword>
<dbReference type="SMART" id="SM00387">
    <property type="entry name" value="HATPase_c"/>
    <property type="match status" value="1"/>
</dbReference>
<dbReference type="InterPro" id="IPR036097">
    <property type="entry name" value="HisK_dim/P_sf"/>
</dbReference>
<dbReference type="GO" id="GO:0005524">
    <property type="term" value="F:ATP binding"/>
    <property type="evidence" value="ECO:0007669"/>
    <property type="project" value="UniProtKB-KW"/>
</dbReference>
<dbReference type="GO" id="GO:0007234">
    <property type="term" value="P:osmosensory signaling via phosphorelay pathway"/>
    <property type="evidence" value="ECO:0007669"/>
    <property type="project" value="TreeGrafter"/>
</dbReference>
<keyword evidence="12" id="KW-0472">Membrane</keyword>
<evidence type="ECO:0000259" key="13">
    <source>
        <dbReference type="PROSITE" id="PS50109"/>
    </source>
</evidence>
<feature type="domain" description="PAS" evidence="14">
    <location>
        <begin position="12"/>
        <end position="76"/>
    </location>
</feature>
<dbReference type="GO" id="GO:0000155">
    <property type="term" value="F:phosphorelay sensor kinase activity"/>
    <property type="evidence" value="ECO:0007669"/>
    <property type="project" value="InterPro"/>
</dbReference>
<dbReference type="AlphaFoldDB" id="A0A7C9N325"/>
<dbReference type="InterPro" id="IPR003594">
    <property type="entry name" value="HATPase_dom"/>
</dbReference>
<comment type="subcellular location">
    <subcellularLocation>
        <location evidence="2">Membrane</location>
        <topology evidence="2">Multi-pass membrane protein</topology>
    </subcellularLocation>
</comment>
<dbReference type="Pfam" id="PF13426">
    <property type="entry name" value="PAS_9"/>
    <property type="match status" value="1"/>
</dbReference>
<evidence type="ECO:0000256" key="8">
    <source>
        <dbReference type="ARBA" id="ARBA00022777"/>
    </source>
</evidence>
<dbReference type="Proteomes" id="UP000482487">
    <property type="component" value="Unassembled WGS sequence"/>
</dbReference>
<keyword evidence="4" id="KW-0597">Phosphoprotein</keyword>
<dbReference type="CDD" id="cd00130">
    <property type="entry name" value="PAS"/>
    <property type="match status" value="1"/>
</dbReference>
<dbReference type="GO" id="GO:0000156">
    <property type="term" value="F:phosphorelay response regulator activity"/>
    <property type="evidence" value="ECO:0007669"/>
    <property type="project" value="TreeGrafter"/>
</dbReference>
<organism evidence="15 16">
    <name type="scientific">Solidesulfovibrio aerotolerans</name>
    <dbReference type="NCBI Taxonomy" id="295255"/>
    <lineage>
        <taxon>Bacteria</taxon>
        <taxon>Pseudomonadati</taxon>
        <taxon>Thermodesulfobacteriota</taxon>
        <taxon>Desulfovibrionia</taxon>
        <taxon>Desulfovibrionales</taxon>
        <taxon>Desulfovibrionaceae</taxon>
        <taxon>Solidesulfovibrio</taxon>
    </lineage>
</organism>
<dbReference type="SUPFAM" id="SSF55874">
    <property type="entry name" value="ATPase domain of HSP90 chaperone/DNA topoisomerase II/histidine kinase"/>
    <property type="match status" value="1"/>
</dbReference>
<keyword evidence="8" id="KW-0418">Kinase</keyword>
<dbReference type="PROSITE" id="PS50112">
    <property type="entry name" value="PAS"/>
    <property type="match status" value="1"/>
</dbReference>
<dbReference type="InterPro" id="IPR035965">
    <property type="entry name" value="PAS-like_dom_sf"/>
</dbReference>
<dbReference type="CDD" id="cd00082">
    <property type="entry name" value="HisKA"/>
    <property type="match status" value="1"/>
</dbReference>
<accession>A0A7C9N325</accession>
<sequence length="384" mass="41302">MTYLNDLIAQNVVESLPVGLLIVDHTGAFATVNPAAATILGYTREQLLGRGWGDLFFDNEANTRFNQVVLDVIQNELVGLCRVVPYATPAGALLELSITSSYLSGDTNTAGVVVIVHDVTELSRMQRRETEILKEINRIQEEKIHGLSKLAASVAHQIRNPTFAIGGFATRLSRQITALGIVSDYPAIILDEAKRLENIVRTVGRFAALGSLRLEQTTLAAVAAEARGQAESRATALGRAIVWTTDLPDATLVADGKLLAVALVELFRNSLEFSRTDAVAIRLTAVVAGPRLELVIVDDGPGVPPADAPHIFDPFYSSRSDGCGMGLALAQEICIEHNGQLTLDRDYSPGARFTLSLPRFPSHLMSRLDETAAPRTGPGATADR</sequence>
<evidence type="ECO:0000256" key="1">
    <source>
        <dbReference type="ARBA" id="ARBA00000085"/>
    </source>
</evidence>
<comment type="catalytic activity">
    <reaction evidence="1">
        <text>ATP + protein L-histidine = ADP + protein N-phospho-L-histidine.</text>
        <dbReference type="EC" id="2.7.13.3"/>
    </reaction>
</comment>
<keyword evidence="11" id="KW-0902">Two-component regulatory system</keyword>
<dbReference type="NCBIfam" id="TIGR00229">
    <property type="entry name" value="sensory_box"/>
    <property type="match status" value="1"/>
</dbReference>
<evidence type="ECO:0000256" key="10">
    <source>
        <dbReference type="ARBA" id="ARBA00022989"/>
    </source>
</evidence>
<evidence type="ECO:0000256" key="9">
    <source>
        <dbReference type="ARBA" id="ARBA00022840"/>
    </source>
</evidence>
<dbReference type="EMBL" id="WVUD01000027">
    <property type="protein sequence ID" value="MYL84231.1"/>
    <property type="molecule type" value="Genomic_DNA"/>
</dbReference>
<name>A0A7C9N325_9BACT</name>
<dbReference type="InterPro" id="IPR004358">
    <property type="entry name" value="Sig_transdc_His_kin-like_C"/>
</dbReference>
<dbReference type="InterPro" id="IPR005467">
    <property type="entry name" value="His_kinase_dom"/>
</dbReference>
<dbReference type="InterPro" id="IPR036890">
    <property type="entry name" value="HATPase_C_sf"/>
</dbReference>
<evidence type="ECO:0000256" key="11">
    <source>
        <dbReference type="ARBA" id="ARBA00023012"/>
    </source>
</evidence>
<dbReference type="InterPro" id="IPR003661">
    <property type="entry name" value="HisK_dim/P_dom"/>
</dbReference>
<dbReference type="Gene3D" id="3.30.450.20">
    <property type="entry name" value="PAS domain"/>
    <property type="match status" value="1"/>
</dbReference>
<dbReference type="GO" id="GO:0030295">
    <property type="term" value="F:protein kinase activator activity"/>
    <property type="evidence" value="ECO:0007669"/>
    <property type="project" value="TreeGrafter"/>
</dbReference>
<proteinExistence type="predicted"/>
<dbReference type="PANTHER" id="PTHR42878:SF7">
    <property type="entry name" value="SENSOR HISTIDINE KINASE GLRK"/>
    <property type="match status" value="1"/>
</dbReference>
<keyword evidence="10" id="KW-1133">Transmembrane helix</keyword>
<dbReference type="InterPro" id="IPR050351">
    <property type="entry name" value="BphY/WalK/GraS-like"/>
</dbReference>
<keyword evidence="5" id="KW-0808">Transferase</keyword>
<dbReference type="Pfam" id="PF02518">
    <property type="entry name" value="HATPase_c"/>
    <property type="match status" value="1"/>
</dbReference>